<accession>A0A926I841</accession>
<keyword evidence="3" id="KW-0418">Kinase</keyword>
<keyword evidence="2" id="KW-0472">Membrane</keyword>
<evidence type="ECO:0000313" key="3">
    <source>
        <dbReference type="EMBL" id="MBC8578240.1"/>
    </source>
</evidence>
<evidence type="ECO:0000313" key="4">
    <source>
        <dbReference type="Proteomes" id="UP000655830"/>
    </source>
</evidence>
<dbReference type="RefSeq" id="WP_249331289.1">
    <property type="nucleotide sequence ID" value="NZ_JACRSY010000002.1"/>
</dbReference>
<feature type="transmembrane region" description="Helical" evidence="2">
    <location>
        <begin position="7"/>
        <end position="27"/>
    </location>
</feature>
<dbReference type="InterPro" id="IPR014867">
    <property type="entry name" value="Spore_coat_CotH_CotH2/3/7"/>
</dbReference>
<reference evidence="3" key="1">
    <citation type="submission" date="2020-08" db="EMBL/GenBank/DDBJ databases">
        <title>Genome public.</title>
        <authorList>
            <person name="Liu C."/>
            <person name="Sun Q."/>
        </authorList>
    </citation>
    <scope>NUCLEOTIDE SEQUENCE</scope>
    <source>
        <strain evidence="3">NSJ-12</strain>
    </source>
</reference>
<dbReference type="GO" id="GO:0016301">
    <property type="term" value="F:kinase activity"/>
    <property type="evidence" value="ECO:0007669"/>
    <property type="project" value="UniProtKB-KW"/>
</dbReference>
<keyword evidence="2" id="KW-0812">Transmembrane</keyword>
<evidence type="ECO:0000256" key="2">
    <source>
        <dbReference type="SAM" id="Phobius"/>
    </source>
</evidence>
<dbReference type="AlphaFoldDB" id="A0A926I841"/>
<keyword evidence="3" id="KW-0808">Transferase</keyword>
<keyword evidence="4" id="KW-1185">Reference proteome</keyword>
<dbReference type="EMBL" id="JACRSY010000002">
    <property type="protein sequence ID" value="MBC8578240.1"/>
    <property type="molecule type" value="Genomic_DNA"/>
</dbReference>
<name>A0A926I841_9FIRM</name>
<organism evidence="3 4">
    <name type="scientific">Zhenhengia yiwuensis</name>
    <dbReference type="NCBI Taxonomy" id="2763666"/>
    <lineage>
        <taxon>Bacteria</taxon>
        <taxon>Bacillati</taxon>
        <taxon>Bacillota</taxon>
        <taxon>Clostridia</taxon>
        <taxon>Lachnospirales</taxon>
        <taxon>Lachnospiraceae</taxon>
        <taxon>Zhenhengia</taxon>
    </lineage>
</organism>
<feature type="compositionally biased region" description="Basic and acidic residues" evidence="1">
    <location>
        <begin position="316"/>
        <end position="337"/>
    </location>
</feature>
<keyword evidence="2" id="KW-1133">Transmembrane helix</keyword>
<gene>
    <name evidence="3" type="ORF">H8718_01620</name>
</gene>
<sequence>MITSKHIHVWTLIAVGIVTCLMCIFLFKHEVLGIVPVTHVSEYAEKLFDQNTVSTIDIQMDPKEWQNMLDNALQEEYVKCDVVINGETIYNVGIRPKGNTSLTQVANDPNTDRVSFKFEFDHYVKGQTYYGLDKLVVNNMYADATYMKEYLSYDLMDYMGIKTPLYAFTSITVNGEPWGLYLALEALEESFAIRNYGADYGKLYKPETMNMGGGGKMPNEGDRPEMPQGDKGGQIPMQNGAEGEGGKIPMPSEAEGESGQMPIPGGEGGEASQMPTPGNEGSQMPTPSGVGGEKSQISMPSEEDRQMVGNKPPEMPSREFPHEDFKDKGQGMPMDRDSGGSNLVYTDDNLESYKTVFESAVFKTSDEDKGRVVTALKKLSLGEELETYINVPEVLKYFAANTILVNLDSYLSNMQHNYYLYEEKGQLSMLPWDYNLSFGTFQGGSSTAVINFPIDTPVSGVSLEERPIIGKLLEVSEYKDAYHNDLESAIASYFESGLYEKRIDQLDALIGDYVREDATAFYSYDEYKASLTVLKAFGRLRAQSIRGQLEGTIPSTTETQKNEQEKLIQADSINLSLLGSQNNRENFKR</sequence>
<dbReference type="PANTHER" id="PTHR40050:SF1">
    <property type="entry name" value="INNER SPORE COAT PROTEIN H"/>
    <property type="match status" value="1"/>
</dbReference>
<comment type="caution">
    <text evidence="3">The sequence shown here is derived from an EMBL/GenBank/DDBJ whole genome shotgun (WGS) entry which is preliminary data.</text>
</comment>
<feature type="region of interest" description="Disordered" evidence="1">
    <location>
        <begin position="211"/>
        <end position="337"/>
    </location>
</feature>
<evidence type="ECO:0000256" key="1">
    <source>
        <dbReference type="SAM" id="MobiDB-lite"/>
    </source>
</evidence>
<feature type="compositionally biased region" description="Polar residues" evidence="1">
    <location>
        <begin position="273"/>
        <end position="286"/>
    </location>
</feature>
<dbReference type="PANTHER" id="PTHR40050">
    <property type="entry name" value="INNER SPORE COAT PROTEIN H"/>
    <property type="match status" value="1"/>
</dbReference>
<protein>
    <submittedName>
        <fullName evidence="3">CotH kinase family protein</fullName>
    </submittedName>
</protein>
<proteinExistence type="predicted"/>
<dbReference type="Pfam" id="PF08757">
    <property type="entry name" value="CotH"/>
    <property type="match status" value="2"/>
</dbReference>
<dbReference type="Proteomes" id="UP000655830">
    <property type="component" value="Unassembled WGS sequence"/>
</dbReference>